<accession>A0A1X7UGY9</accession>
<organism evidence="1">
    <name type="scientific">Amphimedon queenslandica</name>
    <name type="common">Sponge</name>
    <dbReference type="NCBI Taxonomy" id="400682"/>
    <lineage>
        <taxon>Eukaryota</taxon>
        <taxon>Metazoa</taxon>
        <taxon>Porifera</taxon>
        <taxon>Demospongiae</taxon>
        <taxon>Heteroscleromorpha</taxon>
        <taxon>Haplosclerida</taxon>
        <taxon>Niphatidae</taxon>
        <taxon>Amphimedon</taxon>
    </lineage>
</organism>
<dbReference type="InParanoid" id="A0A1X7UGY9"/>
<protein>
    <submittedName>
        <fullName evidence="1">Uncharacterized protein</fullName>
    </submittedName>
</protein>
<sequence>EGWVMSALYHYLIANFHKVMPGMRVDPEELLTSSIAVPAPAVQAQAQNCLTTAMQTSSHLALVTSKTTAVSTLSPAATAFLPDPHPLTFTGIAGGRGIPGTGIFGRVPPPQSLSSLPVLHPVLGTLSVPAVPVVAGCGHVQPTVPVRQVPGLVLSPDC</sequence>
<evidence type="ECO:0000313" key="1">
    <source>
        <dbReference type="EnsemblMetazoa" id="Aqu2.1.26728_001"/>
    </source>
</evidence>
<dbReference type="AlphaFoldDB" id="A0A1X7UGY9"/>
<dbReference type="EnsemblMetazoa" id="Aqu2.1.26728_001">
    <property type="protein sequence ID" value="Aqu2.1.26728_001"/>
    <property type="gene ID" value="Aqu2.1.26728"/>
</dbReference>
<reference evidence="1" key="1">
    <citation type="submission" date="2017-05" db="UniProtKB">
        <authorList>
            <consortium name="EnsemblMetazoa"/>
        </authorList>
    </citation>
    <scope>IDENTIFICATION</scope>
</reference>
<name>A0A1X7UGY9_AMPQE</name>
<proteinExistence type="predicted"/>